<dbReference type="Proteomes" id="UP000321513">
    <property type="component" value="Unassembled WGS sequence"/>
</dbReference>
<dbReference type="EMBL" id="BJYT01000012">
    <property type="protein sequence ID" value="GEO10730.1"/>
    <property type="molecule type" value="Genomic_DNA"/>
</dbReference>
<accession>A0A512BFJ3</accession>
<feature type="compositionally biased region" description="Low complexity" evidence="1">
    <location>
        <begin position="228"/>
        <end position="255"/>
    </location>
</feature>
<feature type="compositionally biased region" description="Basic and acidic residues" evidence="1">
    <location>
        <begin position="180"/>
        <end position="200"/>
    </location>
</feature>
<evidence type="ECO:0000256" key="1">
    <source>
        <dbReference type="SAM" id="MobiDB-lite"/>
    </source>
</evidence>
<feature type="compositionally biased region" description="Basic and acidic residues" evidence="1">
    <location>
        <begin position="150"/>
        <end position="159"/>
    </location>
</feature>
<feature type="region of interest" description="Disordered" evidence="1">
    <location>
        <begin position="131"/>
        <end position="204"/>
    </location>
</feature>
<protein>
    <recommendedName>
        <fullName evidence="2">DUF4476 domain-containing protein</fullName>
    </recommendedName>
</protein>
<organism evidence="3 4">
    <name type="scientific">Segetibacter aerophilus</name>
    <dbReference type="NCBI Taxonomy" id="670293"/>
    <lineage>
        <taxon>Bacteria</taxon>
        <taxon>Pseudomonadati</taxon>
        <taxon>Bacteroidota</taxon>
        <taxon>Chitinophagia</taxon>
        <taxon>Chitinophagales</taxon>
        <taxon>Chitinophagaceae</taxon>
        <taxon>Segetibacter</taxon>
    </lineage>
</organism>
<keyword evidence="4" id="KW-1185">Reference proteome</keyword>
<gene>
    <name evidence="3" type="ORF">SAE01_32260</name>
</gene>
<sequence length="396" mass="43038">MGNVSAQEKHFVFIQSDAKQPFYVSVNGKLYSSTASGYLIIPKLADGNYSLTVGFAQNAFPEQTFNLAIQNKDLGFDLKNFNEKGWGLFNLQSLDITMASAANSNVVSQALNASSNSKALPPVISFEKKKDTAQAVSKPPVDTLVSNPTRDVEVKESIAKADPPPVKQVTAEATSTPDQPSKKPEPVAKAGKDNDIKKVSEVSGEEGVHLSYVEGTGKARDTVNIIIPSSPASSNTANSSPANTSSTKTDTETITQAKSSTSAANKSDVKFLDINMSGAKKDTVQSVKTTGDERRILENSNCKNIATDEDYAKLRKKMASETSDDKMIVEARKFYRNKCFTTSQIKGLSTLFLSDEGRFKFFETSFVSVADAGQYYTLQDEFIDPTFVNRFKGLLQ</sequence>
<feature type="domain" description="DUF4476" evidence="2">
    <location>
        <begin position="307"/>
        <end position="383"/>
    </location>
</feature>
<evidence type="ECO:0000313" key="4">
    <source>
        <dbReference type="Proteomes" id="UP000321513"/>
    </source>
</evidence>
<feature type="region of interest" description="Disordered" evidence="1">
    <location>
        <begin position="228"/>
        <end position="262"/>
    </location>
</feature>
<comment type="caution">
    <text evidence="3">The sequence shown here is derived from an EMBL/GenBank/DDBJ whole genome shotgun (WGS) entry which is preliminary data.</text>
</comment>
<evidence type="ECO:0000259" key="2">
    <source>
        <dbReference type="Pfam" id="PF14771"/>
    </source>
</evidence>
<evidence type="ECO:0000313" key="3">
    <source>
        <dbReference type="EMBL" id="GEO10730.1"/>
    </source>
</evidence>
<reference evidence="3 4" key="1">
    <citation type="submission" date="2019-07" db="EMBL/GenBank/DDBJ databases">
        <title>Whole genome shotgun sequence of Segetibacter aerophilus NBRC 106135.</title>
        <authorList>
            <person name="Hosoyama A."/>
            <person name="Uohara A."/>
            <person name="Ohji S."/>
            <person name="Ichikawa N."/>
        </authorList>
    </citation>
    <scope>NUCLEOTIDE SEQUENCE [LARGE SCALE GENOMIC DNA]</scope>
    <source>
        <strain evidence="3 4">NBRC 106135</strain>
    </source>
</reference>
<dbReference type="AlphaFoldDB" id="A0A512BFJ3"/>
<name>A0A512BFJ3_9BACT</name>
<dbReference type="InterPro" id="IPR028011">
    <property type="entry name" value="DUF4476"/>
</dbReference>
<proteinExistence type="predicted"/>
<dbReference type="Pfam" id="PF14771">
    <property type="entry name" value="DUF4476"/>
    <property type="match status" value="1"/>
</dbReference>